<feature type="region of interest" description="Disordered" evidence="1">
    <location>
        <begin position="49"/>
        <end position="68"/>
    </location>
</feature>
<dbReference type="EMBL" id="BDFD01000017">
    <property type="protein sequence ID" value="GAV20890.1"/>
    <property type="molecule type" value="Genomic_DNA"/>
</dbReference>
<name>A0A1L8CPP1_9PROT</name>
<gene>
    <name evidence="2" type="ORF">MMIC_P1865</name>
</gene>
<proteinExistence type="predicted"/>
<evidence type="ECO:0000313" key="2">
    <source>
        <dbReference type="EMBL" id="GAV20890.1"/>
    </source>
</evidence>
<accession>A0A1L8CPP1</accession>
<dbReference type="Proteomes" id="UP000231632">
    <property type="component" value="Unassembled WGS sequence"/>
</dbReference>
<organism evidence="2 3">
    <name type="scientific">Mariprofundus micogutta</name>
    <dbReference type="NCBI Taxonomy" id="1921010"/>
    <lineage>
        <taxon>Bacteria</taxon>
        <taxon>Pseudomonadati</taxon>
        <taxon>Pseudomonadota</taxon>
        <taxon>Candidatius Mariprofundia</taxon>
        <taxon>Mariprofundales</taxon>
        <taxon>Mariprofundaceae</taxon>
        <taxon>Mariprofundus</taxon>
    </lineage>
</organism>
<evidence type="ECO:0000313" key="3">
    <source>
        <dbReference type="Proteomes" id="UP000231632"/>
    </source>
</evidence>
<reference evidence="2 3" key="1">
    <citation type="journal article" date="2017" name="Arch. Microbiol.">
        <title>Mariprofundus micogutta sp. nov., a novel iron-oxidizing zetaproteobacterium isolated from a deep-sea hydrothermal field at the Bayonnaise knoll of the Izu-Ogasawara arc, and a description of Mariprofundales ord. nov. and Zetaproteobacteria classis nov.</title>
        <authorList>
            <person name="Makita H."/>
            <person name="Tanaka E."/>
            <person name="Mitsunobu S."/>
            <person name="Miyazaki M."/>
            <person name="Nunoura T."/>
            <person name="Uematsu K."/>
            <person name="Takaki Y."/>
            <person name="Nishi S."/>
            <person name="Shimamura S."/>
            <person name="Takai K."/>
        </authorList>
    </citation>
    <scope>NUCLEOTIDE SEQUENCE [LARGE SCALE GENOMIC DNA]</scope>
    <source>
        <strain evidence="2 3">ET2</strain>
    </source>
</reference>
<dbReference type="RefSeq" id="WP_072660195.1">
    <property type="nucleotide sequence ID" value="NZ_BDFD01000017.1"/>
</dbReference>
<dbReference type="OrthoDB" id="5289139at2"/>
<sequence>MKPRITIDRLWFEFAKDKFYGEKFSGVARRSQMATEGVLESIGFNKTVNQHPKLTPHQRPILTPLKSV</sequence>
<dbReference type="AlphaFoldDB" id="A0A1L8CPP1"/>
<comment type="caution">
    <text evidence="2">The sequence shown here is derived from an EMBL/GenBank/DDBJ whole genome shotgun (WGS) entry which is preliminary data.</text>
</comment>
<keyword evidence="3" id="KW-1185">Reference proteome</keyword>
<protein>
    <submittedName>
        <fullName evidence="2">Uncharacterized protein</fullName>
    </submittedName>
</protein>
<evidence type="ECO:0000256" key="1">
    <source>
        <dbReference type="SAM" id="MobiDB-lite"/>
    </source>
</evidence>